<dbReference type="EMBL" id="KK121579">
    <property type="protein sequence ID" value="KFM80768.1"/>
    <property type="molecule type" value="Genomic_DNA"/>
</dbReference>
<keyword evidence="2" id="KW-1185">Reference proteome</keyword>
<accession>A0A087UTS9</accession>
<sequence>MFVKEILRFKMKQVQNASLSVVHKDYYFILEFSTNNLTDLAVPA</sequence>
<evidence type="ECO:0000313" key="2">
    <source>
        <dbReference type="Proteomes" id="UP000054359"/>
    </source>
</evidence>
<evidence type="ECO:0000313" key="1">
    <source>
        <dbReference type="EMBL" id="KFM80768.1"/>
    </source>
</evidence>
<dbReference type="AlphaFoldDB" id="A0A087UTS9"/>
<dbReference type="Proteomes" id="UP000054359">
    <property type="component" value="Unassembled WGS sequence"/>
</dbReference>
<reference evidence="1 2" key="1">
    <citation type="submission" date="2013-11" db="EMBL/GenBank/DDBJ databases">
        <title>Genome sequencing of Stegodyphus mimosarum.</title>
        <authorList>
            <person name="Bechsgaard J."/>
        </authorList>
    </citation>
    <scope>NUCLEOTIDE SEQUENCE [LARGE SCALE GENOMIC DNA]</scope>
</reference>
<protein>
    <submittedName>
        <fullName evidence="1">Uncharacterized protein</fullName>
    </submittedName>
</protein>
<name>A0A087UTS9_STEMI</name>
<proteinExistence type="predicted"/>
<gene>
    <name evidence="1" type="ORF">X975_25706</name>
</gene>
<feature type="non-terminal residue" evidence="1">
    <location>
        <position position="44"/>
    </location>
</feature>
<organism evidence="1 2">
    <name type="scientific">Stegodyphus mimosarum</name>
    <name type="common">African social velvet spider</name>
    <dbReference type="NCBI Taxonomy" id="407821"/>
    <lineage>
        <taxon>Eukaryota</taxon>
        <taxon>Metazoa</taxon>
        <taxon>Ecdysozoa</taxon>
        <taxon>Arthropoda</taxon>
        <taxon>Chelicerata</taxon>
        <taxon>Arachnida</taxon>
        <taxon>Araneae</taxon>
        <taxon>Araneomorphae</taxon>
        <taxon>Entelegynae</taxon>
        <taxon>Eresoidea</taxon>
        <taxon>Eresidae</taxon>
        <taxon>Stegodyphus</taxon>
    </lineage>
</organism>